<feature type="transmembrane region" description="Helical" evidence="1">
    <location>
        <begin position="209"/>
        <end position="230"/>
    </location>
</feature>
<comment type="caution">
    <text evidence="3">The sequence shown here is derived from an EMBL/GenBank/DDBJ whole genome shotgun (WGS) entry which is preliminary data.</text>
</comment>
<reference evidence="3" key="2">
    <citation type="submission" date="2023-01" db="EMBL/GenBank/DDBJ databases">
        <authorList>
            <person name="Sun Q."/>
            <person name="Evtushenko L."/>
        </authorList>
    </citation>
    <scope>NUCLEOTIDE SEQUENCE</scope>
    <source>
        <strain evidence="3">VKM Ac-1401</strain>
    </source>
</reference>
<evidence type="ECO:0000313" key="4">
    <source>
        <dbReference type="Proteomes" id="UP001142372"/>
    </source>
</evidence>
<keyword evidence="1" id="KW-0812">Transmembrane</keyword>
<evidence type="ECO:0000259" key="2">
    <source>
        <dbReference type="SMART" id="SM00014"/>
    </source>
</evidence>
<name>A0A9W6HCE1_9MICO</name>
<keyword evidence="4" id="KW-1185">Reference proteome</keyword>
<reference evidence="3" key="1">
    <citation type="journal article" date="2014" name="Int. J. Syst. Evol. Microbiol.">
        <title>Complete genome sequence of Corynebacterium casei LMG S-19264T (=DSM 44701T), isolated from a smear-ripened cheese.</title>
        <authorList>
            <consortium name="US DOE Joint Genome Institute (JGI-PGF)"/>
            <person name="Walter F."/>
            <person name="Albersmeier A."/>
            <person name="Kalinowski J."/>
            <person name="Ruckert C."/>
        </authorList>
    </citation>
    <scope>NUCLEOTIDE SEQUENCE</scope>
    <source>
        <strain evidence="3">VKM Ac-1401</strain>
    </source>
</reference>
<dbReference type="RefSeq" id="WP_271177968.1">
    <property type="nucleotide sequence ID" value="NZ_BAAAJO010000001.1"/>
</dbReference>
<feature type="transmembrane region" description="Helical" evidence="1">
    <location>
        <begin position="85"/>
        <end position="102"/>
    </location>
</feature>
<feature type="transmembrane region" description="Helical" evidence="1">
    <location>
        <begin position="109"/>
        <end position="126"/>
    </location>
</feature>
<dbReference type="Pfam" id="PF01569">
    <property type="entry name" value="PAP2"/>
    <property type="match status" value="1"/>
</dbReference>
<feature type="transmembrane region" description="Helical" evidence="1">
    <location>
        <begin position="155"/>
        <end position="173"/>
    </location>
</feature>
<keyword evidence="1" id="KW-0472">Membrane</keyword>
<dbReference type="PANTHER" id="PTHR14969">
    <property type="entry name" value="SPHINGOSINE-1-PHOSPHATE PHOSPHOHYDROLASE"/>
    <property type="match status" value="1"/>
</dbReference>
<protein>
    <recommendedName>
        <fullName evidence="2">Phosphatidic acid phosphatase type 2/haloperoxidase domain-containing protein</fullName>
    </recommendedName>
</protein>
<dbReference type="PANTHER" id="PTHR14969:SF13">
    <property type="entry name" value="AT30094P"/>
    <property type="match status" value="1"/>
</dbReference>
<dbReference type="Proteomes" id="UP001142372">
    <property type="component" value="Unassembled WGS sequence"/>
</dbReference>
<feature type="transmembrane region" description="Helical" evidence="1">
    <location>
        <begin position="180"/>
        <end position="197"/>
    </location>
</feature>
<dbReference type="InterPro" id="IPR036938">
    <property type="entry name" value="PAP2/HPO_sf"/>
</dbReference>
<sequence>MTAAAGTTTFAAPPAERRSARPNWMLWTALALLAVFVAFAVHVAIDPEHPFTQPLDDAWRRLVGSGPGGLENSVPSLFFQNLGELAGAVLMIVVIPVALFIVGRWRSALFFLANDAIASIAIAQIAKNLVNRPRPAADEPNGLFGPLFTVDHGSFPSGHAVTVGALVIGVAALIPAGRRLGWWIISAVLVAGIVWQRTLINAHWLSDTLFGVLAGILASILVWWAFYPLLQRDYGRRLFNRK</sequence>
<evidence type="ECO:0000256" key="1">
    <source>
        <dbReference type="SAM" id="Phobius"/>
    </source>
</evidence>
<evidence type="ECO:0000313" key="3">
    <source>
        <dbReference type="EMBL" id="GLJ77322.1"/>
    </source>
</evidence>
<dbReference type="Gene3D" id="1.20.144.10">
    <property type="entry name" value="Phosphatidic acid phosphatase type 2/haloperoxidase"/>
    <property type="match status" value="1"/>
</dbReference>
<feature type="transmembrane region" description="Helical" evidence="1">
    <location>
        <begin position="24"/>
        <end position="45"/>
    </location>
</feature>
<accession>A0A9W6HCE1</accession>
<dbReference type="SUPFAM" id="SSF48317">
    <property type="entry name" value="Acid phosphatase/Vanadium-dependent haloperoxidase"/>
    <property type="match status" value="1"/>
</dbReference>
<feature type="domain" description="Phosphatidic acid phosphatase type 2/haloperoxidase" evidence="2">
    <location>
        <begin position="108"/>
        <end position="223"/>
    </location>
</feature>
<dbReference type="EMBL" id="BSEN01000014">
    <property type="protein sequence ID" value="GLJ77322.1"/>
    <property type="molecule type" value="Genomic_DNA"/>
</dbReference>
<organism evidence="3 4">
    <name type="scientific">Leifsonia poae</name>
    <dbReference type="NCBI Taxonomy" id="110933"/>
    <lineage>
        <taxon>Bacteria</taxon>
        <taxon>Bacillati</taxon>
        <taxon>Actinomycetota</taxon>
        <taxon>Actinomycetes</taxon>
        <taxon>Micrococcales</taxon>
        <taxon>Microbacteriaceae</taxon>
        <taxon>Leifsonia</taxon>
    </lineage>
</organism>
<dbReference type="AlphaFoldDB" id="A0A9W6HCE1"/>
<gene>
    <name evidence="3" type="ORF">GCM10017584_28960</name>
</gene>
<keyword evidence="1" id="KW-1133">Transmembrane helix</keyword>
<proteinExistence type="predicted"/>
<dbReference type="SMART" id="SM00014">
    <property type="entry name" value="acidPPc"/>
    <property type="match status" value="1"/>
</dbReference>
<dbReference type="InterPro" id="IPR000326">
    <property type="entry name" value="PAP2/HPO"/>
</dbReference>